<reference evidence="2" key="1">
    <citation type="submission" date="2021-12" db="EMBL/GenBank/DDBJ databases">
        <title>Comparative genomics, transcriptomics and evolutionary studies reveal genomic signatures of adaptation to plant cell wall in hemibiotrophic fungi.</title>
        <authorList>
            <consortium name="DOE Joint Genome Institute"/>
            <person name="Baroncelli R."/>
            <person name="Diaz J.F."/>
            <person name="Benocci T."/>
            <person name="Peng M."/>
            <person name="Battaglia E."/>
            <person name="Haridas S."/>
            <person name="Andreopoulos W."/>
            <person name="Labutti K."/>
            <person name="Pangilinan J."/>
            <person name="Floch G.L."/>
            <person name="Makela M.R."/>
            <person name="Henrissat B."/>
            <person name="Grigoriev I.V."/>
            <person name="Crouch J.A."/>
            <person name="De Vries R.P."/>
            <person name="Sukno S.A."/>
            <person name="Thon M.R."/>
        </authorList>
    </citation>
    <scope>NUCLEOTIDE SEQUENCE</scope>
    <source>
        <strain evidence="2">CBS 112980</strain>
    </source>
</reference>
<dbReference type="GeneID" id="85394219"/>
<evidence type="ECO:0000313" key="2">
    <source>
        <dbReference type="EMBL" id="KAK1727005.1"/>
    </source>
</evidence>
<feature type="region of interest" description="Disordered" evidence="1">
    <location>
        <begin position="1"/>
        <end position="25"/>
    </location>
</feature>
<dbReference type="AlphaFoldDB" id="A0AAD8XJN3"/>
<gene>
    <name evidence="2" type="ORF">BDZ83DRAFT_649851</name>
</gene>
<proteinExistence type="predicted"/>
<accession>A0AAD8XJN3</accession>
<evidence type="ECO:0000313" key="3">
    <source>
        <dbReference type="Proteomes" id="UP001244207"/>
    </source>
</evidence>
<sequence>MARPSLKQQSSNKARKPLCKPHLSGAGWRGTLTSYAVGRPPSQHPPSQHPYTGIGVSVAVCQSTGRIPGRPVGDGASGVSVIFGDGGWRIPTARSLATHSATGPLIQRDPTTYRPSCAEDPEVYLAAVAGHLLGEDRRRNGVNGFGYELFPVTLPQCG</sequence>
<name>A0AAD8XJN3_GLOAC</name>
<keyword evidence="3" id="KW-1185">Reference proteome</keyword>
<comment type="caution">
    <text evidence="2">The sequence shown here is derived from an EMBL/GenBank/DDBJ whole genome shotgun (WGS) entry which is preliminary data.</text>
</comment>
<dbReference type="Proteomes" id="UP001244207">
    <property type="component" value="Unassembled WGS sequence"/>
</dbReference>
<dbReference type="EMBL" id="JAHMHS010000027">
    <property type="protein sequence ID" value="KAK1727005.1"/>
    <property type="molecule type" value="Genomic_DNA"/>
</dbReference>
<evidence type="ECO:0000256" key="1">
    <source>
        <dbReference type="SAM" id="MobiDB-lite"/>
    </source>
</evidence>
<protein>
    <submittedName>
        <fullName evidence="2">Uncharacterized protein</fullName>
    </submittedName>
</protein>
<organism evidence="2 3">
    <name type="scientific">Glomerella acutata</name>
    <name type="common">Colletotrichum acutatum</name>
    <dbReference type="NCBI Taxonomy" id="27357"/>
    <lineage>
        <taxon>Eukaryota</taxon>
        <taxon>Fungi</taxon>
        <taxon>Dikarya</taxon>
        <taxon>Ascomycota</taxon>
        <taxon>Pezizomycotina</taxon>
        <taxon>Sordariomycetes</taxon>
        <taxon>Hypocreomycetidae</taxon>
        <taxon>Glomerellales</taxon>
        <taxon>Glomerellaceae</taxon>
        <taxon>Colletotrichum</taxon>
        <taxon>Colletotrichum acutatum species complex</taxon>
    </lineage>
</organism>
<dbReference type="RefSeq" id="XP_060367060.1">
    <property type="nucleotide sequence ID" value="XM_060510320.1"/>
</dbReference>
<feature type="compositionally biased region" description="Polar residues" evidence="1">
    <location>
        <begin position="1"/>
        <end position="12"/>
    </location>
</feature>